<sequence length="356" mass="38515">MSVSEEAAAAASECYAKDLGLYLPEEIPGWGRGAEAAVWLLLSQLVFEVARRFIDEAEIPSADLEELVGNSLSGFKVPEVVRVERLGGGLNVVELFHGATLAFKDLALQVVSALLHYFLKTSGQHVTILVGTSGDTGSAAIEGVRGRGNMDIVVLLPKGYCTAIQELQMTTVLEDNVHVYCVDGTSDALDLPIKQCFADGQLVESHSLISINSINWGRIMVQVAHFFHLYFQLCEDLGQPVQVVIPTGACGNITAGCIAQRMGLPITLVAGVNTNNIVARTLDTGDFSVEGNVMPSLAPAMDIQMPYNVERLLFLYAKGDTGRVKKLMEEFESRGRVQIPKDVLEAMKKTVVGEPY</sequence>
<evidence type="ECO:0000259" key="7">
    <source>
        <dbReference type="Pfam" id="PF00291"/>
    </source>
</evidence>
<comment type="cofactor">
    <cofactor evidence="1 6">
        <name>pyridoxal 5'-phosphate</name>
        <dbReference type="ChEBI" id="CHEBI:597326"/>
    </cofactor>
</comment>
<dbReference type="SUPFAM" id="SSF53686">
    <property type="entry name" value="Tryptophan synthase beta subunit-like PLP-dependent enzymes"/>
    <property type="match status" value="1"/>
</dbReference>
<dbReference type="PANTHER" id="PTHR42690">
    <property type="entry name" value="THREONINE SYNTHASE FAMILY MEMBER"/>
    <property type="match status" value="1"/>
</dbReference>
<keyword evidence="4 6" id="KW-0663">Pyridoxal phosphate</keyword>
<feature type="domain" description="Threonine synthase N-terminal" evidence="8">
    <location>
        <begin position="10"/>
        <end position="71"/>
    </location>
</feature>
<dbReference type="InterPro" id="IPR004450">
    <property type="entry name" value="Thr_synthase-like"/>
</dbReference>
<reference evidence="9" key="1">
    <citation type="submission" date="2020-07" db="EMBL/GenBank/DDBJ databases">
        <title>The High-quality genome of the commercially important snow crab, Chionoecetes opilio.</title>
        <authorList>
            <person name="Jeong J.-H."/>
            <person name="Ryu S."/>
        </authorList>
    </citation>
    <scope>NUCLEOTIDE SEQUENCE</scope>
    <source>
        <strain evidence="9">MADBK_172401_WGS</strain>
        <tissue evidence="9">Digestive gland</tissue>
    </source>
</reference>
<feature type="domain" description="Tryptophan synthase beta chain-like PALP" evidence="7">
    <location>
        <begin position="94"/>
        <end position="310"/>
    </location>
</feature>
<dbReference type="GO" id="GO:0009071">
    <property type="term" value="P:serine family amino acid catabolic process"/>
    <property type="evidence" value="ECO:0007669"/>
    <property type="project" value="TreeGrafter"/>
</dbReference>
<dbReference type="Proteomes" id="UP000770661">
    <property type="component" value="Unassembled WGS sequence"/>
</dbReference>
<organism evidence="9 10">
    <name type="scientific">Chionoecetes opilio</name>
    <name type="common">Atlantic snow crab</name>
    <name type="synonym">Cancer opilio</name>
    <dbReference type="NCBI Taxonomy" id="41210"/>
    <lineage>
        <taxon>Eukaryota</taxon>
        <taxon>Metazoa</taxon>
        <taxon>Ecdysozoa</taxon>
        <taxon>Arthropoda</taxon>
        <taxon>Crustacea</taxon>
        <taxon>Multicrustacea</taxon>
        <taxon>Malacostraca</taxon>
        <taxon>Eumalacostraca</taxon>
        <taxon>Eucarida</taxon>
        <taxon>Decapoda</taxon>
        <taxon>Pleocyemata</taxon>
        <taxon>Brachyura</taxon>
        <taxon>Eubrachyura</taxon>
        <taxon>Majoidea</taxon>
        <taxon>Majidae</taxon>
        <taxon>Chionoecetes</taxon>
    </lineage>
</organism>
<feature type="modified residue" description="N6-(pyridoxal phosphate)lysine" evidence="6">
    <location>
        <position position="104"/>
    </location>
</feature>
<dbReference type="GO" id="GO:0016829">
    <property type="term" value="F:lyase activity"/>
    <property type="evidence" value="ECO:0007669"/>
    <property type="project" value="UniProtKB-KW"/>
</dbReference>
<dbReference type="InterPro" id="IPR037158">
    <property type="entry name" value="Thr_synth_N_sf"/>
</dbReference>
<dbReference type="Pfam" id="PF00291">
    <property type="entry name" value="PALP"/>
    <property type="match status" value="1"/>
</dbReference>
<dbReference type="InterPro" id="IPR029144">
    <property type="entry name" value="Thr_synth_N"/>
</dbReference>
<evidence type="ECO:0000256" key="3">
    <source>
        <dbReference type="ARBA" id="ARBA00021942"/>
    </source>
</evidence>
<dbReference type="PANTHER" id="PTHR42690:SF1">
    <property type="entry name" value="THREONINE SYNTHASE-LIKE 2"/>
    <property type="match status" value="1"/>
</dbReference>
<name>A0A8J4XMG9_CHIOP</name>
<proteinExistence type="inferred from homology"/>
<dbReference type="FunFam" id="3.40.50.1100:FF:000036">
    <property type="entry name" value="Threonine synthase like 2"/>
    <property type="match status" value="1"/>
</dbReference>
<dbReference type="GO" id="GO:0046360">
    <property type="term" value="P:2-oxobutyrate biosynthetic process"/>
    <property type="evidence" value="ECO:0007669"/>
    <property type="project" value="TreeGrafter"/>
</dbReference>
<dbReference type="InterPro" id="IPR051166">
    <property type="entry name" value="Threonine_Synthase"/>
</dbReference>
<evidence type="ECO:0000256" key="6">
    <source>
        <dbReference type="PIRSR" id="PIRSR604450-51"/>
    </source>
</evidence>
<evidence type="ECO:0000256" key="2">
    <source>
        <dbReference type="ARBA" id="ARBA00005517"/>
    </source>
</evidence>
<dbReference type="AlphaFoldDB" id="A0A8J4XMG9"/>
<keyword evidence="5" id="KW-0456">Lyase</keyword>
<comment type="similarity">
    <text evidence="2">Belongs to the threonine synthase family.</text>
</comment>
<dbReference type="Gene3D" id="3.90.1380.10">
    <property type="entry name" value="Threonine synthase, N-terminal domain"/>
    <property type="match status" value="1"/>
</dbReference>
<evidence type="ECO:0000313" key="9">
    <source>
        <dbReference type="EMBL" id="KAG0707870.1"/>
    </source>
</evidence>
<dbReference type="EMBL" id="JACEEZ010024809">
    <property type="protein sequence ID" value="KAG0707870.1"/>
    <property type="molecule type" value="Genomic_DNA"/>
</dbReference>
<dbReference type="Gene3D" id="3.40.50.1100">
    <property type="match status" value="2"/>
</dbReference>
<protein>
    <recommendedName>
        <fullName evidence="3">Threonine synthase-like 2</fullName>
    </recommendedName>
</protein>
<dbReference type="InterPro" id="IPR036052">
    <property type="entry name" value="TrpB-like_PALP_sf"/>
</dbReference>
<evidence type="ECO:0000256" key="5">
    <source>
        <dbReference type="ARBA" id="ARBA00023239"/>
    </source>
</evidence>
<dbReference type="Pfam" id="PF14821">
    <property type="entry name" value="Thr_synth_N"/>
    <property type="match status" value="1"/>
</dbReference>
<evidence type="ECO:0000256" key="4">
    <source>
        <dbReference type="ARBA" id="ARBA00022898"/>
    </source>
</evidence>
<dbReference type="InterPro" id="IPR001926">
    <property type="entry name" value="TrpB-like_PALP"/>
</dbReference>
<accession>A0A8J4XMG9</accession>
<dbReference type="GO" id="GO:0030170">
    <property type="term" value="F:pyridoxal phosphate binding"/>
    <property type="evidence" value="ECO:0007669"/>
    <property type="project" value="TreeGrafter"/>
</dbReference>
<dbReference type="NCBIfam" id="TIGR00260">
    <property type="entry name" value="thrC"/>
    <property type="match status" value="1"/>
</dbReference>
<dbReference type="OrthoDB" id="5203861at2759"/>
<comment type="caution">
    <text evidence="9">The sequence shown here is derived from an EMBL/GenBank/DDBJ whole genome shotgun (WGS) entry which is preliminary data.</text>
</comment>
<keyword evidence="10" id="KW-1185">Reference proteome</keyword>
<evidence type="ECO:0000313" key="10">
    <source>
        <dbReference type="Proteomes" id="UP000770661"/>
    </source>
</evidence>
<gene>
    <name evidence="9" type="primary">thnsl2</name>
    <name evidence="9" type="ORF">GWK47_024097</name>
</gene>
<evidence type="ECO:0000259" key="8">
    <source>
        <dbReference type="Pfam" id="PF14821"/>
    </source>
</evidence>
<evidence type="ECO:0000256" key="1">
    <source>
        <dbReference type="ARBA" id="ARBA00001933"/>
    </source>
</evidence>